<gene>
    <name evidence="2" type="ORF">CG405_04705</name>
</gene>
<keyword evidence="1" id="KW-0732">Signal</keyword>
<feature type="chain" id="PRO_5017782595" description="Peptidase" evidence="1">
    <location>
        <begin position="36"/>
        <end position="65"/>
    </location>
</feature>
<dbReference type="AlphaFoldDB" id="A0A3E2CB84"/>
<dbReference type="EMBL" id="NNRU01000003">
    <property type="protein sequence ID" value="RFT29059.1"/>
    <property type="molecule type" value="Genomic_DNA"/>
</dbReference>
<dbReference type="Proteomes" id="UP000258379">
    <property type="component" value="Unassembled WGS sequence"/>
</dbReference>
<feature type="non-terminal residue" evidence="2">
    <location>
        <position position="65"/>
    </location>
</feature>
<reference evidence="2 3" key="1">
    <citation type="submission" date="2017-07" db="EMBL/GenBank/DDBJ databases">
        <title>A comparative genomics approach to explaining the enigmatic role of Gardnerella vaginalis in the vaginal microbiome.</title>
        <authorList>
            <person name="Vancuren S.J."/>
            <person name="Hill J.E."/>
        </authorList>
    </citation>
    <scope>NUCLEOTIDE SEQUENCE [LARGE SCALE GENOMIC DNA]</scope>
    <source>
        <strain evidence="2 3">WP023</strain>
    </source>
</reference>
<evidence type="ECO:0000256" key="1">
    <source>
        <dbReference type="SAM" id="SignalP"/>
    </source>
</evidence>
<name>A0A3E2CB84_GARVA</name>
<feature type="signal peptide" evidence="1">
    <location>
        <begin position="1"/>
        <end position="35"/>
    </location>
</feature>
<accession>A0A3E2CB84</accession>
<organism evidence="2 3">
    <name type="scientific">Gardnerella vaginalis</name>
    <dbReference type="NCBI Taxonomy" id="2702"/>
    <lineage>
        <taxon>Bacteria</taxon>
        <taxon>Bacillati</taxon>
        <taxon>Actinomycetota</taxon>
        <taxon>Actinomycetes</taxon>
        <taxon>Bifidobacteriales</taxon>
        <taxon>Bifidobacteriaceae</taxon>
        <taxon>Gardnerella</taxon>
    </lineage>
</organism>
<evidence type="ECO:0000313" key="2">
    <source>
        <dbReference type="EMBL" id="RFT29059.1"/>
    </source>
</evidence>
<proteinExistence type="predicted"/>
<evidence type="ECO:0000313" key="3">
    <source>
        <dbReference type="Proteomes" id="UP000258379"/>
    </source>
</evidence>
<sequence>MNKFTKQCVAAVASLAMAGTLCVAGAVVAGSSAWAADGTACEASKAPWDSTQTANCVGSIKITKY</sequence>
<comment type="caution">
    <text evidence="2">The sequence shown here is derived from an EMBL/GenBank/DDBJ whole genome shotgun (WGS) entry which is preliminary data.</text>
</comment>
<protein>
    <recommendedName>
        <fullName evidence="4">Peptidase</fullName>
    </recommendedName>
</protein>
<evidence type="ECO:0008006" key="4">
    <source>
        <dbReference type="Google" id="ProtNLM"/>
    </source>
</evidence>